<keyword evidence="4" id="KW-0812">Transmembrane</keyword>
<sequence>MAGGGGDDLKLLGPWASPHVLRVRLALGLKGVSYDYVEEQDLNKDSSELLLQSTRPVMVHGGETVNGTSLNMVQYIDEAFAGVGPSLLPDDPFERAAARCLADFIDDTLIKAMYTASWGKTDGERAEGKKKAAAAVETLEAALSECSKPFFGGDTAGYVDVVLGGLLAWVRSTDATRGVKTFDPATAPLLAEWTKHFGALTAVDEVMPEEAKLAKIFPMASPARRRSGRWFNHVVSALLFVFVFLPLVRKWWCTISPGWVEPAAEEIPRVISLALSMAFAGWFMERCRIVFATLMKILTS</sequence>
<dbReference type="SFLD" id="SFLDG00358">
    <property type="entry name" value="Main_(cytGST)"/>
    <property type="match status" value="1"/>
</dbReference>
<dbReference type="InterPro" id="IPR040079">
    <property type="entry name" value="Glutathione_S-Trfase"/>
</dbReference>
<evidence type="ECO:0000256" key="1">
    <source>
        <dbReference type="ARBA" id="ARBA00012452"/>
    </source>
</evidence>
<dbReference type="InterPro" id="IPR010987">
    <property type="entry name" value="Glutathione-S-Trfase_C-like"/>
</dbReference>
<dbReference type="GO" id="GO:0004364">
    <property type="term" value="F:glutathione transferase activity"/>
    <property type="evidence" value="ECO:0007669"/>
    <property type="project" value="UniProtKB-EC"/>
</dbReference>
<evidence type="ECO:0000256" key="3">
    <source>
        <dbReference type="ARBA" id="ARBA00047960"/>
    </source>
</evidence>
<dbReference type="GO" id="GO:0005737">
    <property type="term" value="C:cytoplasm"/>
    <property type="evidence" value="ECO:0007669"/>
    <property type="project" value="TreeGrafter"/>
</dbReference>
<dbReference type="PANTHER" id="PTHR11260">
    <property type="entry name" value="GLUTATHIONE S-TRANSFERASE, GST, SUPERFAMILY, GST DOMAIN CONTAINING"/>
    <property type="match status" value="1"/>
</dbReference>
<dbReference type="SFLD" id="SFLDS00019">
    <property type="entry name" value="Glutathione_Transferase_(cytos"/>
    <property type="match status" value="1"/>
</dbReference>
<dbReference type="InterPro" id="IPR045073">
    <property type="entry name" value="Omega/Tau-like"/>
</dbReference>
<dbReference type="FunFam" id="1.20.1050.10:FF:000016">
    <property type="entry name" value="Glutathione S-transferase U9"/>
    <property type="match status" value="1"/>
</dbReference>
<accession>A0AAD8TRE2</accession>
<dbReference type="GO" id="GO:0009407">
    <property type="term" value="P:toxin catabolic process"/>
    <property type="evidence" value="ECO:0007669"/>
    <property type="project" value="UniProtKB-ARBA"/>
</dbReference>
<dbReference type="InterPro" id="IPR004045">
    <property type="entry name" value="Glutathione_S-Trfase_N"/>
</dbReference>
<comment type="catalytic activity">
    <reaction evidence="3">
        <text>RX + glutathione = an S-substituted glutathione + a halide anion + H(+)</text>
        <dbReference type="Rhea" id="RHEA:16437"/>
        <dbReference type="ChEBI" id="CHEBI:15378"/>
        <dbReference type="ChEBI" id="CHEBI:16042"/>
        <dbReference type="ChEBI" id="CHEBI:17792"/>
        <dbReference type="ChEBI" id="CHEBI:57925"/>
        <dbReference type="ChEBI" id="CHEBI:90779"/>
        <dbReference type="EC" id="2.5.1.18"/>
    </reaction>
</comment>
<dbReference type="PROSITE" id="PS50405">
    <property type="entry name" value="GST_CTER"/>
    <property type="match status" value="1"/>
</dbReference>
<dbReference type="InterPro" id="IPR036249">
    <property type="entry name" value="Thioredoxin-like_sf"/>
</dbReference>
<keyword evidence="2" id="KW-0808">Transferase</keyword>
<dbReference type="CDD" id="cd03185">
    <property type="entry name" value="GST_C_Tau"/>
    <property type="match status" value="1"/>
</dbReference>
<dbReference type="Pfam" id="PF13417">
    <property type="entry name" value="GST_N_3"/>
    <property type="match status" value="1"/>
</dbReference>
<feature type="domain" description="GST N-terminal" evidence="5">
    <location>
        <begin position="7"/>
        <end position="84"/>
    </location>
</feature>
<dbReference type="InterPro" id="IPR045074">
    <property type="entry name" value="GST_C_Tau"/>
</dbReference>
<evidence type="ECO:0000313" key="8">
    <source>
        <dbReference type="Proteomes" id="UP001231189"/>
    </source>
</evidence>
<gene>
    <name evidence="7" type="ORF">QYE76_047270</name>
</gene>
<dbReference type="Gene3D" id="3.40.30.10">
    <property type="entry name" value="Glutaredoxin"/>
    <property type="match status" value="1"/>
</dbReference>
<name>A0AAD8TRE2_LOLMU</name>
<dbReference type="AlphaFoldDB" id="A0AAD8TRE2"/>
<dbReference type="SFLD" id="SFLDG01152">
    <property type="entry name" value="Main.3:_Omega-_and_Tau-like"/>
    <property type="match status" value="1"/>
</dbReference>
<organism evidence="7 8">
    <name type="scientific">Lolium multiflorum</name>
    <name type="common">Italian ryegrass</name>
    <name type="synonym">Lolium perenne subsp. multiflorum</name>
    <dbReference type="NCBI Taxonomy" id="4521"/>
    <lineage>
        <taxon>Eukaryota</taxon>
        <taxon>Viridiplantae</taxon>
        <taxon>Streptophyta</taxon>
        <taxon>Embryophyta</taxon>
        <taxon>Tracheophyta</taxon>
        <taxon>Spermatophyta</taxon>
        <taxon>Magnoliopsida</taxon>
        <taxon>Liliopsida</taxon>
        <taxon>Poales</taxon>
        <taxon>Poaceae</taxon>
        <taxon>BOP clade</taxon>
        <taxon>Pooideae</taxon>
        <taxon>Poodae</taxon>
        <taxon>Poeae</taxon>
        <taxon>Poeae Chloroplast Group 2 (Poeae type)</taxon>
        <taxon>Loliodinae</taxon>
        <taxon>Loliinae</taxon>
        <taxon>Lolium</taxon>
    </lineage>
</organism>
<comment type="caution">
    <text evidence="7">The sequence shown here is derived from an EMBL/GenBank/DDBJ whole genome shotgun (WGS) entry which is preliminary data.</text>
</comment>
<dbReference type="InterPro" id="IPR036282">
    <property type="entry name" value="Glutathione-S-Trfase_C_sf"/>
</dbReference>
<protein>
    <recommendedName>
        <fullName evidence="1">glutathione transferase</fullName>
        <ecNumber evidence="1">2.5.1.18</ecNumber>
    </recommendedName>
</protein>
<dbReference type="Gene3D" id="1.20.1050.10">
    <property type="match status" value="1"/>
</dbReference>
<dbReference type="Pfam" id="PF13410">
    <property type="entry name" value="GST_C_2"/>
    <property type="match status" value="1"/>
</dbReference>
<feature type="domain" description="GST C-terminal" evidence="6">
    <location>
        <begin position="91"/>
        <end position="222"/>
    </location>
</feature>
<dbReference type="EC" id="2.5.1.18" evidence="1"/>
<dbReference type="PANTHER" id="PTHR11260:SF543">
    <property type="entry name" value="GLUTATHIONE TRANSFERASE"/>
    <property type="match status" value="1"/>
</dbReference>
<reference evidence="7" key="1">
    <citation type="submission" date="2023-07" db="EMBL/GenBank/DDBJ databases">
        <title>A chromosome-level genome assembly of Lolium multiflorum.</title>
        <authorList>
            <person name="Chen Y."/>
            <person name="Copetti D."/>
            <person name="Kolliker R."/>
            <person name="Studer B."/>
        </authorList>
    </citation>
    <scope>NUCLEOTIDE SEQUENCE</scope>
    <source>
        <strain evidence="7">02402/16</strain>
        <tissue evidence="7">Leaf</tissue>
    </source>
</reference>
<dbReference type="EMBL" id="JAUUTY010000002">
    <property type="protein sequence ID" value="KAK1686422.1"/>
    <property type="molecule type" value="Genomic_DNA"/>
</dbReference>
<keyword evidence="8" id="KW-1185">Reference proteome</keyword>
<dbReference type="GO" id="GO:0006749">
    <property type="term" value="P:glutathione metabolic process"/>
    <property type="evidence" value="ECO:0007669"/>
    <property type="project" value="InterPro"/>
</dbReference>
<evidence type="ECO:0000313" key="7">
    <source>
        <dbReference type="EMBL" id="KAK1686422.1"/>
    </source>
</evidence>
<evidence type="ECO:0000259" key="5">
    <source>
        <dbReference type="PROSITE" id="PS50404"/>
    </source>
</evidence>
<dbReference type="Proteomes" id="UP001231189">
    <property type="component" value="Unassembled WGS sequence"/>
</dbReference>
<feature type="transmembrane region" description="Helical" evidence="4">
    <location>
        <begin position="267"/>
        <end position="284"/>
    </location>
</feature>
<feature type="transmembrane region" description="Helical" evidence="4">
    <location>
        <begin position="230"/>
        <end position="247"/>
    </location>
</feature>
<keyword evidence="4" id="KW-1133">Transmembrane helix</keyword>
<dbReference type="SUPFAM" id="SSF47616">
    <property type="entry name" value="GST C-terminal domain-like"/>
    <property type="match status" value="1"/>
</dbReference>
<dbReference type="SUPFAM" id="SSF52833">
    <property type="entry name" value="Thioredoxin-like"/>
    <property type="match status" value="1"/>
</dbReference>
<keyword evidence="4" id="KW-0472">Membrane</keyword>
<proteinExistence type="predicted"/>
<evidence type="ECO:0000259" key="6">
    <source>
        <dbReference type="PROSITE" id="PS50405"/>
    </source>
</evidence>
<evidence type="ECO:0000256" key="4">
    <source>
        <dbReference type="SAM" id="Phobius"/>
    </source>
</evidence>
<evidence type="ECO:0000256" key="2">
    <source>
        <dbReference type="ARBA" id="ARBA00022679"/>
    </source>
</evidence>
<dbReference type="PROSITE" id="PS50404">
    <property type="entry name" value="GST_NTER"/>
    <property type="match status" value="1"/>
</dbReference>